<gene>
    <name evidence="5" type="ORF">CSSPTR1EN2_LOCUS16318</name>
</gene>
<dbReference type="InterPro" id="IPR001220">
    <property type="entry name" value="Legume_lectin_dom"/>
</dbReference>
<proteinExistence type="inferred from homology"/>
<dbReference type="PANTHER" id="PTHR32401">
    <property type="entry name" value="CONCANAVALIN A-LIKE LECTIN FAMILY PROTEIN"/>
    <property type="match status" value="1"/>
</dbReference>
<dbReference type="EMBL" id="OZ019896">
    <property type="protein sequence ID" value="CAK9222699.1"/>
    <property type="molecule type" value="Genomic_DNA"/>
</dbReference>
<dbReference type="SUPFAM" id="SSF49899">
    <property type="entry name" value="Concanavalin A-like lectins/glucanases"/>
    <property type="match status" value="1"/>
</dbReference>
<feature type="domain" description="Legume lectin" evidence="4">
    <location>
        <begin position="34"/>
        <end position="172"/>
    </location>
</feature>
<dbReference type="Proteomes" id="UP001497512">
    <property type="component" value="Chromosome 4"/>
</dbReference>
<name>A0ABP0UJD4_9BRYO</name>
<evidence type="ECO:0000313" key="5">
    <source>
        <dbReference type="EMBL" id="CAK9222699.1"/>
    </source>
</evidence>
<dbReference type="PANTHER" id="PTHR32401:SF48">
    <property type="entry name" value="LEGUME LECTIN DOMAIN-CONTAINING PROTEIN"/>
    <property type="match status" value="1"/>
</dbReference>
<organism evidence="5 6">
    <name type="scientific">Sphagnum troendelagicum</name>
    <dbReference type="NCBI Taxonomy" id="128251"/>
    <lineage>
        <taxon>Eukaryota</taxon>
        <taxon>Viridiplantae</taxon>
        <taxon>Streptophyta</taxon>
        <taxon>Embryophyta</taxon>
        <taxon>Bryophyta</taxon>
        <taxon>Sphagnophytina</taxon>
        <taxon>Sphagnopsida</taxon>
        <taxon>Sphagnales</taxon>
        <taxon>Sphagnaceae</taxon>
        <taxon>Sphagnum</taxon>
    </lineage>
</organism>
<evidence type="ECO:0000256" key="3">
    <source>
        <dbReference type="SAM" id="SignalP"/>
    </source>
</evidence>
<reference evidence="5" key="1">
    <citation type="submission" date="2024-02" db="EMBL/GenBank/DDBJ databases">
        <authorList>
            <consortium name="ELIXIR-Norway"/>
            <consortium name="Elixir Norway"/>
        </authorList>
    </citation>
    <scope>NUCLEOTIDE SEQUENCE</scope>
</reference>
<dbReference type="InterPro" id="IPR013320">
    <property type="entry name" value="ConA-like_dom_sf"/>
</dbReference>
<sequence length="184" mass="19480">MSGRRLLPFLALVLALYSASTSTHVASQNRTSTSFSFDVDTDNAIDTFTFVGDAESLGGTSPVILLCSNGPPTTHGSTGRALYKHPVQFFQEPDSSQLVPRLASFSTSFSFAILMPDTTYVGDGLAFVIVSSNATDPTVASGGWMGLANSTDNGNASNQLFAVELDTFYNPDSETQVIVTSVLM</sequence>
<evidence type="ECO:0000256" key="2">
    <source>
        <dbReference type="ARBA" id="ARBA00022734"/>
    </source>
</evidence>
<keyword evidence="6" id="KW-1185">Reference proteome</keyword>
<evidence type="ECO:0000313" key="6">
    <source>
        <dbReference type="Proteomes" id="UP001497512"/>
    </source>
</evidence>
<keyword evidence="2" id="KW-0430">Lectin</keyword>
<feature type="chain" id="PRO_5045711518" description="Legume lectin domain-containing protein" evidence="3">
    <location>
        <begin position="23"/>
        <end position="184"/>
    </location>
</feature>
<evidence type="ECO:0000259" key="4">
    <source>
        <dbReference type="Pfam" id="PF00139"/>
    </source>
</evidence>
<keyword evidence="3" id="KW-0732">Signal</keyword>
<dbReference type="Gene3D" id="2.60.120.200">
    <property type="match status" value="1"/>
</dbReference>
<dbReference type="Pfam" id="PF00139">
    <property type="entry name" value="Lectin_legB"/>
    <property type="match status" value="1"/>
</dbReference>
<protein>
    <recommendedName>
        <fullName evidence="4">Legume lectin domain-containing protein</fullName>
    </recommendedName>
</protein>
<comment type="similarity">
    <text evidence="1">Belongs to the leguminous lectin family.</text>
</comment>
<accession>A0ABP0UJD4</accession>
<feature type="signal peptide" evidence="3">
    <location>
        <begin position="1"/>
        <end position="22"/>
    </location>
</feature>
<dbReference type="InterPro" id="IPR050258">
    <property type="entry name" value="Leguminous_Lectin"/>
</dbReference>
<evidence type="ECO:0000256" key="1">
    <source>
        <dbReference type="ARBA" id="ARBA00007606"/>
    </source>
</evidence>